<evidence type="ECO:0000256" key="1">
    <source>
        <dbReference type="SAM" id="MobiDB-lite"/>
    </source>
</evidence>
<protein>
    <submittedName>
        <fullName evidence="2">Uncharacterized protein</fullName>
    </submittedName>
</protein>
<dbReference type="InterPro" id="IPR022234">
    <property type="entry name" value="DUF3759"/>
</dbReference>
<evidence type="ECO:0000313" key="2">
    <source>
        <dbReference type="EMBL" id="PSR71397.1"/>
    </source>
</evidence>
<gene>
    <name evidence="2" type="ORF">PHLCEN_2v12664</name>
</gene>
<feature type="region of interest" description="Disordered" evidence="1">
    <location>
        <begin position="37"/>
        <end position="59"/>
    </location>
</feature>
<sequence>MNEVVDHLTYSAGFAGAFIDREVESRGLDFVDKEKTKYEGEPDCPSPSTTLVDQRLLNV</sequence>
<reference evidence="2 3" key="1">
    <citation type="submission" date="2018-02" db="EMBL/GenBank/DDBJ databases">
        <title>Genome sequence of the basidiomycete white-rot fungus Phlebia centrifuga.</title>
        <authorList>
            <person name="Granchi Z."/>
            <person name="Peng M."/>
            <person name="de Vries R.P."/>
            <person name="Hilden K."/>
            <person name="Makela M.R."/>
            <person name="Grigoriev I."/>
            <person name="Riley R."/>
        </authorList>
    </citation>
    <scope>NUCLEOTIDE SEQUENCE [LARGE SCALE GENOMIC DNA]</scope>
    <source>
        <strain evidence="2 3">FBCC195</strain>
    </source>
</reference>
<dbReference type="OrthoDB" id="9895617at2759"/>
<dbReference type="Proteomes" id="UP000186601">
    <property type="component" value="Unassembled WGS sequence"/>
</dbReference>
<accession>A0A2R6NG81</accession>
<proteinExistence type="predicted"/>
<dbReference type="Pfam" id="PF12585">
    <property type="entry name" value="DUF3759"/>
    <property type="match status" value="1"/>
</dbReference>
<organism evidence="2 3">
    <name type="scientific">Hermanssonia centrifuga</name>
    <dbReference type="NCBI Taxonomy" id="98765"/>
    <lineage>
        <taxon>Eukaryota</taxon>
        <taxon>Fungi</taxon>
        <taxon>Dikarya</taxon>
        <taxon>Basidiomycota</taxon>
        <taxon>Agaricomycotina</taxon>
        <taxon>Agaricomycetes</taxon>
        <taxon>Polyporales</taxon>
        <taxon>Meruliaceae</taxon>
        <taxon>Hermanssonia</taxon>
    </lineage>
</organism>
<name>A0A2R6NG81_9APHY</name>
<keyword evidence="3" id="KW-1185">Reference proteome</keyword>
<dbReference type="AlphaFoldDB" id="A0A2R6NG81"/>
<dbReference type="EMBL" id="MLYV02001285">
    <property type="protein sequence ID" value="PSR71397.1"/>
    <property type="molecule type" value="Genomic_DNA"/>
</dbReference>
<comment type="caution">
    <text evidence="2">The sequence shown here is derived from an EMBL/GenBank/DDBJ whole genome shotgun (WGS) entry which is preliminary data.</text>
</comment>
<evidence type="ECO:0000313" key="3">
    <source>
        <dbReference type="Proteomes" id="UP000186601"/>
    </source>
</evidence>